<keyword evidence="3 8" id="KW-0436">Ligase</keyword>
<proteinExistence type="inferred from homology"/>
<gene>
    <name evidence="8 10" type="primary">tilS</name>
    <name evidence="10" type="ORF">NCTC13337_01250</name>
</gene>
<dbReference type="NCBIfam" id="TIGR02432">
    <property type="entry name" value="lysidine_TilS_N"/>
    <property type="match status" value="1"/>
</dbReference>
<dbReference type="InterPro" id="IPR012796">
    <property type="entry name" value="Lysidine-tRNA-synth_C"/>
</dbReference>
<keyword evidence="11" id="KW-1185">Reference proteome</keyword>
<dbReference type="GO" id="GO:0005524">
    <property type="term" value="F:ATP binding"/>
    <property type="evidence" value="ECO:0007669"/>
    <property type="project" value="UniProtKB-UniRule"/>
</dbReference>
<feature type="domain" description="Lysidine-tRNA(Ile) synthetase C-terminal" evidence="9">
    <location>
        <begin position="348"/>
        <end position="415"/>
    </location>
</feature>
<dbReference type="InterPro" id="IPR015262">
    <property type="entry name" value="tRNA_Ile_lys_synt_subst-bd"/>
</dbReference>
<feature type="binding site" evidence="8">
    <location>
        <begin position="28"/>
        <end position="33"/>
    </location>
    <ligand>
        <name>ATP</name>
        <dbReference type="ChEBI" id="CHEBI:30616"/>
    </ligand>
</feature>
<dbReference type="InterPro" id="IPR012795">
    <property type="entry name" value="tRNA_Ile_lys_synt_N"/>
</dbReference>
<dbReference type="NCBIfam" id="TIGR02433">
    <property type="entry name" value="lysidine_TilS_C"/>
    <property type="match status" value="1"/>
</dbReference>
<dbReference type="AlphaFoldDB" id="A0A380MUF7"/>
<dbReference type="Gene3D" id="3.40.50.620">
    <property type="entry name" value="HUPs"/>
    <property type="match status" value="1"/>
</dbReference>
<sequence>MKQQALSLEKLWQWQAEYVPSHYLLACSGGKDSIAMLSCLATEQDRLKAPLSIIYIDHGWNSSSVQWGEWVAQISRDFGFHFINEKLSFLENKRNAEAIARKARYAVFEEKLLPKGVLLTAHHQDDQAETLLLNLLRGSGIDGLTAMPERKVFGRGEHWRPWLSIRRATIEKYLQQHSLQAIEDPSNADISYRRNWLRHKVFPLLNAGFPNATDNIARSASLLGEVRAFTEQSLDAILYPIKERLSVSLLAQYSESQKKLLIRRWLSHHSLPMPSFEQLQEFLRQLSESIDGQAQIIFSGLYLFAYQGNIYFLEEVFSTKLPEVRADAIWSGIGRIKIKQAPFPLEECRWALYPPGERFRPCSKLHHKSLKEWFRLYQIPPLLRRRIPLLYWKEQLVWVGEIGNANGFEQLVIEWKKTGYADTISR</sequence>
<evidence type="ECO:0000259" key="9">
    <source>
        <dbReference type="SMART" id="SM00977"/>
    </source>
</evidence>
<dbReference type="PANTHER" id="PTHR43033">
    <property type="entry name" value="TRNA(ILE)-LYSIDINE SYNTHASE-RELATED"/>
    <property type="match status" value="1"/>
</dbReference>
<dbReference type="RefSeq" id="WP_072576792.1">
    <property type="nucleotide sequence ID" value="NZ_LWHB01000101.1"/>
</dbReference>
<evidence type="ECO:0000256" key="5">
    <source>
        <dbReference type="ARBA" id="ARBA00022741"/>
    </source>
</evidence>
<dbReference type="InterPro" id="IPR014729">
    <property type="entry name" value="Rossmann-like_a/b/a_fold"/>
</dbReference>
<dbReference type="Pfam" id="PF09179">
    <property type="entry name" value="TilS"/>
    <property type="match status" value="1"/>
</dbReference>
<evidence type="ECO:0000256" key="8">
    <source>
        <dbReference type="HAMAP-Rule" id="MF_01161"/>
    </source>
</evidence>
<comment type="similarity">
    <text evidence="8">Belongs to the tRNA(Ile)-lysidine synthase family.</text>
</comment>
<dbReference type="InterPro" id="IPR011063">
    <property type="entry name" value="TilS/TtcA_N"/>
</dbReference>
<evidence type="ECO:0000256" key="1">
    <source>
        <dbReference type="ARBA" id="ARBA00004496"/>
    </source>
</evidence>
<comment type="subcellular location">
    <subcellularLocation>
        <location evidence="1 8">Cytoplasm</location>
    </subcellularLocation>
</comment>
<protein>
    <recommendedName>
        <fullName evidence="8">tRNA(Ile)-lysidine synthase</fullName>
        <ecNumber evidence="8">6.3.4.19</ecNumber>
    </recommendedName>
    <alternativeName>
        <fullName evidence="8">tRNA(Ile)-2-lysyl-cytidine synthase</fullName>
    </alternativeName>
    <alternativeName>
        <fullName evidence="8">tRNA(Ile)-lysidine synthetase</fullName>
    </alternativeName>
</protein>
<keyword evidence="5 8" id="KW-0547">Nucleotide-binding</keyword>
<evidence type="ECO:0000256" key="6">
    <source>
        <dbReference type="ARBA" id="ARBA00022840"/>
    </source>
</evidence>
<evidence type="ECO:0000256" key="4">
    <source>
        <dbReference type="ARBA" id="ARBA00022694"/>
    </source>
</evidence>
<dbReference type="InterPro" id="IPR012094">
    <property type="entry name" value="tRNA_Ile_lys_synt"/>
</dbReference>
<comment type="function">
    <text evidence="8">Ligates lysine onto the cytidine present at position 34 of the AUA codon-specific tRNA(Ile) that contains the anticodon CAU, in an ATP-dependent manner. Cytidine is converted to lysidine, thus changing the amino acid specificity of the tRNA from methionine to isoleucine.</text>
</comment>
<dbReference type="SUPFAM" id="SSF56037">
    <property type="entry name" value="PheT/TilS domain"/>
    <property type="match status" value="1"/>
</dbReference>
<dbReference type="HAMAP" id="MF_01161">
    <property type="entry name" value="tRNA_Ile_lys_synt"/>
    <property type="match status" value="1"/>
</dbReference>
<dbReference type="EC" id="6.3.4.19" evidence="8"/>
<evidence type="ECO:0000313" key="10">
    <source>
        <dbReference type="EMBL" id="SUO95351.1"/>
    </source>
</evidence>
<organism evidence="10 11">
    <name type="scientific">Suttonella ornithocola</name>
    <dbReference type="NCBI Taxonomy" id="279832"/>
    <lineage>
        <taxon>Bacteria</taxon>
        <taxon>Pseudomonadati</taxon>
        <taxon>Pseudomonadota</taxon>
        <taxon>Gammaproteobacteria</taxon>
        <taxon>Cardiobacteriales</taxon>
        <taxon>Cardiobacteriaceae</taxon>
        <taxon>Suttonella</taxon>
    </lineage>
</organism>
<dbReference type="Proteomes" id="UP000254601">
    <property type="component" value="Unassembled WGS sequence"/>
</dbReference>
<dbReference type="PANTHER" id="PTHR43033:SF1">
    <property type="entry name" value="TRNA(ILE)-LYSIDINE SYNTHASE-RELATED"/>
    <property type="match status" value="1"/>
</dbReference>
<dbReference type="GO" id="GO:0005737">
    <property type="term" value="C:cytoplasm"/>
    <property type="evidence" value="ECO:0007669"/>
    <property type="project" value="UniProtKB-SubCell"/>
</dbReference>
<dbReference type="SUPFAM" id="SSF82829">
    <property type="entry name" value="MesJ substrate recognition domain-like"/>
    <property type="match status" value="1"/>
</dbReference>
<name>A0A380MUF7_9GAMM</name>
<dbReference type="GO" id="GO:0006400">
    <property type="term" value="P:tRNA modification"/>
    <property type="evidence" value="ECO:0007669"/>
    <property type="project" value="UniProtKB-UniRule"/>
</dbReference>
<dbReference type="Pfam" id="PF01171">
    <property type="entry name" value="ATP_bind_3"/>
    <property type="match status" value="1"/>
</dbReference>
<evidence type="ECO:0000256" key="7">
    <source>
        <dbReference type="ARBA" id="ARBA00048539"/>
    </source>
</evidence>
<evidence type="ECO:0000256" key="3">
    <source>
        <dbReference type="ARBA" id="ARBA00022598"/>
    </source>
</evidence>
<comment type="catalytic activity">
    <reaction evidence="7 8">
        <text>cytidine(34) in tRNA(Ile2) + L-lysine + ATP = lysidine(34) in tRNA(Ile2) + AMP + diphosphate + H(+)</text>
        <dbReference type="Rhea" id="RHEA:43744"/>
        <dbReference type="Rhea" id="RHEA-COMP:10625"/>
        <dbReference type="Rhea" id="RHEA-COMP:10670"/>
        <dbReference type="ChEBI" id="CHEBI:15378"/>
        <dbReference type="ChEBI" id="CHEBI:30616"/>
        <dbReference type="ChEBI" id="CHEBI:32551"/>
        <dbReference type="ChEBI" id="CHEBI:33019"/>
        <dbReference type="ChEBI" id="CHEBI:82748"/>
        <dbReference type="ChEBI" id="CHEBI:83665"/>
        <dbReference type="ChEBI" id="CHEBI:456215"/>
        <dbReference type="EC" id="6.3.4.19"/>
    </reaction>
</comment>
<accession>A0A380MUF7</accession>
<dbReference type="SMART" id="SM00977">
    <property type="entry name" value="TilS_C"/>
    <property type="match status" value="1"/>
</dbReference>
<comment type="domain">
    <text evidence="8">The N-terminal region contains the highly conserved SGGXDS motif, predicted to be a P-loop motif involved in ATP binding.</text>
</comment>
<keyword evidence="6 8" id="KW-0067">ATP-binding</keyword>
<evidence type="ECO:0000256" key="2">
    <source>
        <dbReference type="ARBA" id="ARBA00022490"/>
    </source>
</evidence>
<keyword evidence="4 8" id="KW-0819">tRNA processing</keyword>
<keyword evidence="2 8" id="KW-0963">Cytoplasm</keyword>
<dbReference type="EMBL" id="UHIC01000001">
    <property type="protein sequence ID" value="SUO95351.1"/>
    <property type="molecule type" value="Genomic_DNA"/>
</dbReference>
<reference evidence="10 11" key="1">
    <citation type="submission" date="2018-06" db="EMBL/GenBank/DDBJ databases">
        <authorList>
            <consortium name="Pathogen Informatics"/>
            <person name="Doyle S."/>
        </authorList>
    </citation>
    <scope>NUCLEOTIDE SEQUENCE [LARGE SCALE GENOMIC DNA]</scope>
    <source>
        <strain evidence="10 11">NCTC13337</strain>
    </source>
</reference>
<dbReference type="GO" id="GO:0032267">
    <property type="term" value="F:tRNA(Ile)-lysidine synthase activity"/>
    <property type="evidence" value="ECO:0007669"/>
    <property type="project" value="UniProtKB-EC"/>
</dbReference>
<dbReference type="CDD" id="cd01992">
    <property type="entry name" value="TilS_N"/>
    <property type="match status" value="1"/>
</dbReference>
<dbReference type="Pfam" id="PF11734">
    <property type="entry name" value="TilS_C"/>
    <property type="match status" value="1"/>
</dbReference>
<dbReference type="SUPFAM" id="SSF52402">
    <property type="entry name" value="Adenine nucleotide alpha hydrolases-like"/>
    <property type="match status" value="1"/>
</dbReference>
<evidence type="ECO:0000313" key="11">
    <source>
        <dbReference type="Proteomes" id="UP000254601"/>
    </source>
</evidence>
<dbReference type="Gene3D" id="1.20.59.20">
    <property type="match status" value="1"/>
</dbReference>
<dbReference type="OrthoDB" id="9807403at2"/>